<gene>
    <name evidence="1" type="ORF">KEG57_32375</name>
</gene>
<keyword evidence="2" id="KW-1185">Reference proteome</keyword>
<dbReference type="AlphaFoldDB" id="A0A9X4AUG5"/>
<evidence type="ECO:0000313" key="1">
    <source>
        <dbReference type="EMBL" id="MDC3985219.1"/>
    </source>
</evidence>
<reference evidence="1 2" key="1">
    <citation type="submission" date="2021-04" db="EMBL/GenBank/DDBJ databases">
        <title>Genome analysis of Polyangium sp.</title>
        <authorList>
            <person name="Li Y."/>
            <person name="Wang J."/>
        </authorList>
    </citation>
    <scope>NUCLEOTIDE SEQUENCE [LARGE SCALE GENOMIC DNA]</scope>
    <source>
        <strain evidence="1 2">SDU14</strain>
    </source>
</reference>
<evidence type="ECO:0000313" key="2">
    <source>
        <dbReference type="Proteomes" id="UP001151081"/>
    </source>
</evidence>
<proteinExistence type="predicted"/>
<dbReference type="EMBL" id="JAGTJJ010000027">
    <property type="protein sequence ID" value="MDC3985219.1"/>
    <property type="molecule type" value="Genomic_DNA"/>
</dbReference>
<protein>
    <submittedName>
        <fullName evidence="1">Uncharacterized protein</fullName>
    </submittedName>
</protein>
<accession>A0A9X4AUG5</accession>
<sequence>MLQEHPTVRLHLGVLSLALSLVTGGCGTDEAAPPVTAEPPRIELGAGRVDFVPIPPDGSVEIVSGPQGGFHLELTVRLFHLDPEGLVLDYDVSDAETGALLSFAAQYAISADRVLDRGDHLLRVGDRAVLVVPSAEAARGRVASITCRAVHGEVVTAEDAREVTLVDEVDELGP</sequence>
<organism evidence="1 2">
    <name type="scientific">Polyangium jinanense</name>
    <dbReference type="NCBI Taxonomy" id="2829994"/>
    <lineage>
        <taxon>Bacteria</taxon>
        <taxon>Pseudomonadati</taxon>
        <taxon>Myxococcota</taxon>
        <taxon>Polyangia</taxon>
        <taxon>Polyangiales</taxon>
        <taxon>Polyangiaceae</taxon>
        <taxon>Polyangium</taxon>
    </lineage>
</organism>
<name>A0A9X4AUG5_9BACT</name>
<dbReference type="RefSeq" id="WP_272424186.1">
    <property type="nucleotide sequence ID" value="NZ_JAGTJJ010000027.1"/>
</dbReference>
<comment type="caution">
    <text evidence="1">The sequence shown here is derived from an EMBL/GenBank/DDBJ whole genome shotgun (WGS) entry which is preliminary data.</text>
</comment>
<dbReference type="Proteomes" id="UP001151081">
    <property type="component" value="Unassembled WGS sequence"/>
</dbReference>